<gene>
    <name evidence="1" type="ordered locus">ZPR_1291</name>
</gene>
<reference evidence="1 2" key="1">
    <citation type="journal article" date="2010" name="BMC Genomics">
        <title>The complete genome of Zunongwangia profunda SM-A87 reveals its adaptation to the deep-sea environment and ecological role in sedimentary organic nitrogen degradation.</title>
        <authorList>
            <person name="Qin Q.L."/>
            <person name="Zhang X.Y."/>
            <person name="Wang X.M."/>
            <person name="Liu G.M."/>
            <person name="Chen X.L."/>
            <person name="Xie B.B."/>
            <person name="Dang H.Y."/>
            <person name="Zhou B.C."/>
            <person name="Yu J."/>
            <person name="Zhang Y.Z."/>
        </authorList>
    </citation>
    <scope>NUCLEOTIDE SEQUENCE [LARGE SCALE GENOMIC DNA]</scope>
    <source>
        <strain evidence="2">DSM 18752 / CCTCC AB 206139 / SM-A87</strain>
    </source>
</reference>
<evidence type="ECO:0000313" key="1">
    <source>
        <dbReference type="EMBL" id="ADF51629.1"/>
    </source>
</evidence>
<dbReference type="OrthoDB" id="6796607at2"/>
<protein>
    <recommendedName>
        <fullName evidence="3">Nuclease</fullName>
    </recommendedName>
</protein>
<dbReference type="RefSeq" id="WP_013070781.1">
    <property type="nucleotide sequence ID" value="NC_014041.1"/>
</dbReference>
<dbReference type="eggNOG" id="ENOG502ZBUJ">
    <property type="taxonomic scope" value="Bacteria"/>
</dbReference>
<evidence type="ECO:0008006" key="3">
    <source>
        <dbReference type="Google" id="ProtNLM"/>
    </source>
</evidence>
<dbReference type="HOGENOM" id="CLU_044833_0_0_10"/>
<evidence type="ECO:0000313" key="2">
    <source>
        <dbReference type="Proteomes" id="UP000001654"/>
    </source>
</evidence>
<sequence length="341" mass="40511">MKSRPNLFDYATSELSQDAFLTWLIQWADKDYREIDSSLNACAISFVQELLGKDKSYSIETIEAGRQWNNIDVWALVNNKYFLVIEDKKGTKEHSDQLNRYSELSKKHYEKSDIEIKLVYFKMEEQGKYCDIKEAGFSPFQRSKMLSILTDYFNSTEQAKQNDIVVDYYKNLDNLDKKIKSYLTRPLNEWYWHSWQGFYSELQKHIGGNWEYVANAAGGFLGFWWNWNYSKVDGKEFEYYLQLEQDKFVFKLYAYNENERREVRDLYRRHLYKKAKELNISISQFGRLGAYMGVAKLNSEYRLTNENGLLDFQATVENLKGLMKLINETKKEITAHNTVYS</sequence>
<organism evidence="1 2">
    <name type="scientific">Zunongwangia profunda (strain DSM 18752 / CCTCC AB 206139 / SM-A87)</name>
    <name type="common">Wangia profunda</name>
    <dbReference type="NCBI Taxonomy" id="655815"/>
    <lineage>
        <taxon>Bacteria</taxon>
        <taxon>Pseudomonadati</taxon>
        <taxon>Bacteroidota</taxon>
        <taxon>Flavobacteriia</taxon>
        <taxon>Flavobacteriales</taxon>
        <taxon>Flavobacteriaceae</taxon>
        <taxon>Zunongwangia</taxon>
    </lineage>
</organism>
<accession>D5BJG3</accession>
<dbReference type="EMBL" id="CP001650">
    <property type="protein sequence ID" value="ADF51629.1"/>
    <property type="molecule type" value="Genomic_DNA"/>
</dbReference>
<dbReference type="AlphaFoldDB" id="D5BJG3"/>
<proteinExistence type="predicted"/>
<dbReference type="Pfam" id="PF14281">
    <property type="entry name" value="PDDEXK_4"/>
    <property type="match status" value="1"/>
</dbReference>
<keyword evidence="2" id="KW-1185">Reference proteome</keyword>
<name>D5BJG3_ZUNPS</name>
<dbReference type="KEGG" id="zpr:ZPR_1291"/>
<dbReference type="Proteomes" id="UP000001654">
    <property type="component" value="Chromosome"/>
</dbReference>
<dbReference type="InterPro" id="IPR029470">
    <property type="entry name" value="PDDEXK_4"/>
</dbReference>